<evidence type="ECO:0000313" key="10">
    <source>
        <dbReference type="EMBL" id="ASN03570.1"/>
    </source>
</evidence>
<keyword evidence="3 9" id="KW-0813">Transport</keyword>
<keyword evidence="11" id="KW-1185">Reference proteome</keyword>
<dbReference type="AlphaFoldDB" id="A0A221M7F7"/>
<name>A0A221M7F7_9BACI</name>
<dbReference type="Proteomes" id="UP000204391">
    <property type="component" value="Chromosome"/>
</dbReference>
<dbReference type="GO" id="GO:0015818">
    <property type="term" value="P:isoleucine transport"/>
    <property type="evidence" value="ECO:0007669"/>
    <property type="project" value="TreeGrafter"/>
</dbReference>
<feature type="transmembrane region" description="Helical" evidence="9">
    <location>
        <begin position="321"/>
        <end position="341"/>
    </location>
</feature>
<evidence type="ECO:0000256" key="1">
    <source>
        <dbReference type="ARBA" id="ARBA00004651"/>
    </source>
</evidence>
<dbReference type="InterPro" id="IPR004685">
    <property type="entry name" value="Brnchd-chn_aa_trnsp_Livcs"/>
</dbReference>
<proteinExistence type="inferred from homology"/>
<dbReference type="PANTHER" id="PTHR30588:SF0">
    <property type="entry name" value="BRANCHED-CHAIN AMINO ACID PERMEASE BRNQ"/>
    <property type="match status" value="1"/>
</dbReference>
<keyword evidence="4" id="KW-1003">Cell membrane</keyword>
<feature type="transmembrane region" description="Helical" evidence="9">
    <location>
        <begin position="119"/>
        <end position="141"/>
    </location>
</feature>
<dbReference type="GO" id="GO:0015820">
    <property type="term" value="P:L-leucine transport"/>
    <property type="evidence" value="ECO:0007669"/>
    <property type="project" value="TreeGrafter"/>
</dbReference>
<dbReference type="EMBL" id="CP022437">
    <property type="protein sequence ID" value="ASN03570.1"/>
    <property type="molecule type" value="Genomic_DNA"/>
</dbReference>
<keyword evidence="5 9" id="KW-0812">Transmembrane</keyword>
<evidence type="ECO:0000256" key="7">
    <source>
        <dbReference type="ARBA" id="ARBA00022989"/>
    </source>
</evidence>
<dbReference type="NCBIfam" id="TIGR00796">
    <property type="entry name" value="livcs"/>
    <property type="match status" value="1"/>
</dbReference>
<organism evidence="10 11">
    <name type="scientific">Virgibacillus necropolis</name>
    <dbReference type="NCBI Taxonomy" id="163877"/>
    <lineage>
        <taxon>Bacteria</taxon>
        <taxon>Bacillati</taxon>
        <taxon>Bacillota</taxon>
        <taxon>Bacilli</taxon>
        <taxon>Bacillales</taxon>
        <taxon>Bacillaceae</taxon>
        <taxon>Virgibacillus</taxon>
    </lineage>
</organism>
<feature type="transmembrane region" description="Helical" evidence="9">
    <location>
        <begin position="228"/>
        <end position="254"/>
    </location>
</feature>
<accession>A0A221M7F7</accession>
<comment type="subcellular location">
    <subcellularLocation>
        <location evidence="1 9">Cell membrane</location>
        <topology evidence="1 9">Multi-pass membrane protein</topology>
    </subcellularLocation>
</comment>
<feature type="transmembrane region" description="Helical" evidence="9">
    <location>
        <begin position="274"/>
        <end position="301"/>
    </location>
</feature>
<feature type="transmembrane region" description="Helical" evidence="9">
    <location>
        <begin position="197"/>
        <end position="216"/>
    </location>
</feature>
<evidence type="ECO:0000256" key="5">
    <source>
        <dbReference type="ARBA" id="ARBA00022692"/>
    </source>
</evidence>
<comment type="similarity">
    <text evidence="2 9">Belongs to the branched chain amino acid transporter family.</text>
</comment>
<dbReference type="GO" id="GO:0005304">
    <property type="term" value="F:L-valine transmembrane transporter activity"/>
    <property type="evidence" value="ECO:0007669"/>
    <property type="project" value="TreeGrafter"/>
</dbReference>
<feature type="transmembrane region" description="Helical" evidence="9">
    <location>
        <begin position="7"/>
        <end position="29"/>
    </location>
</feature>
<evidence type="ECO:0000256" key="8">
    <source>
        <dbReference type="ARBA" id="ARBA00023136"/>
    </source>
</evidence>
<evidence type="ECO:0000313" key="11">
    <source>
        <dbReference type="Proteomes" id="UP000204391"/>
    </source>
</evidence>
<keyword evidence="8 9" id="KW-0472">Membrane</keyword>
<dbReference type="GO" id="GO:0015190">
    <property type="term" value="F:L-leucine transmembrane transporter activity"/>
    <property type="evidence" value="ECO:0007669"/>
    <property type="project" value="TreeGrafter"/>
</dbReference>
<keyword evidence="7 9" id="KW-1133">Transmembrane helix</keyword>
<dbReference type="GO" id="GO:0015188">
    <property type="term" value="F:L-isoleucine transmembrane transporter activity"/>
    <property type="evidence" value="ECO:0007669"/>
    <property type="project" value="TreeGrafter"/>
</dbReference>
<feature type="transmembrane region" description="Helical" evidence="9">
    <location>
        <begin position="81"/>
        <end position="99"/>
    </location>
</feature>
<feature type="transmembrane region" description="Helical" evidence="9">
    <location>
        <begin position="153"/>
        <end position="177"/>
    </location>
</feature>
<evidence type="ECO:0000256" key="2">
    <source>
        <dbReference type="ARBA" id="ARBA00008540"/>
    </source>
</evidence>
<dbReference type="KEGG" id="vne:CFK40_00290"/>
<feature type="transmembrane region" description="Helical" evidence="9">
    <location>
        <begin position="347"/>
        <end position="367"/>
    </location>
</feature>
<sequence length="455" mass="48878">MRDKPSFSSYAIIGVMLFALFFGAGNLIFPAQLGQHAGTNLWPAILGFLITGVGLPLLGILAMSFSGSRNLQELSSRVHPVYGVFFTSLLYLSIGPFFATPRTGTVAYEVGIAPFVSEGFQQGGLFIFTLLFFAVTLWFSLNPAKIVDNVGKILAPGIVVLLVIFLSVAIINPMGAIQPPQEAYENGAFIEGFLNGYNTMDALASLVFGIIVIKAIQSMGITSKSGILLATAKSGVVATALLAVIYVGIAYLGATSTGTFGVFETGGPVLSSGASYYFGTLGSVMLAIVLALACLTTSIGLTTACAEYFHTLLPKISYKRFVLFFSVMTFVIANFGLANIITYSVPVLMFLYPLAIVLIILTFLSPLYNHARMVYVSTIAVTFLISSIDGLKALCDSLGLDYFGWMVPIVSFYEKLLPLYNQGLGWLLPSLVVIAVTGLVVHFPKLMHNNRRFSH</sequence>
<evidence type="ECO:0000256" key="9">
    <source>
        <dbReference type="RuleBase" id="RU362122"/>
    </source>
</evidence>
<evidence type="ECO:0000256" key="3">
    <source>
        <dbReference type="ARBA" id="ARBA00022448"/>
    </source>
</evidence>
<protein>
    <recommendedName>
        <fullName evidence="9">Branched-chain amino acid transport system carrier protein</fullName>
    </recommendedName>
</protein>
<reference evidence="10 11" key="1">
    <citation type="journal article" date="2003" name="Int. J. Syst. Evol. Microbiol.">
        <title>Virgibacillus carmonensis sp. nov., Virgibacillus necropolis sp. nov. and Virgibacillus picturae sp. nov., three novel species isolated from deteriorated mural paintings, transfer of the species of the genus salibacillus to Virgibacillus, as Virgibacillus marismortui comb. nov. and Virgibacillus salexigens comb. nov., and emended description of the genus Virgibacillus.</title>
        <authorList>
            <person name="Heyrman J."/>
            <person name="Logan N.A."/>
            <person name="Busse H.J."/>
            <person name="Balcaen A."/>
            <person name="Lebbe L."/>
            <person name="Rodriguez-Diaz M."/>
            <person name="Swings J."/>
            <person name="De Vos P."/>
        </authorList>
    </citation>
    <scope>NUCLEOTIDE SEQUENCE [LARGE SCALE GENOMIC DNA]</scope>
    <source>
        <strain evidence="10 11">LMG 19488</strain>
    </source>
</reference>
<gene>
    <name evidence="10" type="primary">brnQ</name>
    <name evidence="10" type="ORF">CFK40_00290</name>
</gene>
<dbReference type="PANTHER" id="PTHR30588">
    <property type="entry name" value="BRANCHED-CHAIN AMINO ACID TRANSPORT SYSTEM 2 CARRIER PROTEIN"/>
    <property type="match status" value="1"/>
</dbReference>
<feature type="transmembrane region" description="Helical" evidence="9">
    <location>
        <begin position="374"/>
        <end position="394"/>
    </location>
</feature>
<dbReference type="GO" id="GO:0005886">
    <property type="term" value="C:plasma membrane"/>
    <property type="evidence" value="ECO:0007669"/>
    <property type="project" value="UniProtKB-SubCell"/>
</dbReference>
<comment type="function">
    <text evidence="9">Component of the transport system for branched-chain amino acids.</text>
</comment>
<dbReference type="OrthoDB" id="9783920at2"/>
<evidence type="ECO:0000256" key="6">
    <source>
        <dbReference type="ARBA" id="ARBA00022970"/>
    </source>
</evidence>
<dbReference type="RefSeq" id="WP_089530144.1">
    <property type="nucleotide sequence ID" value="NZ_CP022437.1"/>
</dbReference>
<feature type="transmembrane region" description="Helical" evidence="9">
    <location>
        <begin position="41"/>
        <end position="61"/>
    </location>
</feature>
<feature type="transmembrane region" description="Helical" evidence="9">
    <location>
        <begin position="423"/>
        <end position="443"/>
    </location>
</feature>
<evidence type="ECO:0000256" key="4">
    <source>
        <dbReference type="ARBA" id="ARBA00022475"/>
    </source>
</evidence>
<keyword evidence="6 9" id="KW-0029">Amino-acid transport</keyword>
<dbReference type="Pfam" id="PF05525">
    <property type="entry name" value="Branch_AA_trans"/>
    <property type="match status" value="1"/>
</dbReference>